<dbReference type="OrthoDB" id="416437at2759"/>
<keyword evidence="2" id="KW-1185">Reference proteome</keyword>
<dbReference type="AlphaFoldDB" id="A0A9J6CLY0"/>
<dbReference type="EMBL" id="JADBJN010000001">
    <property type="protein sequence ID" value="KAG5683290.1"/>
    <property type="molecule type" value="Genomic_DNA"/>
</dbReference>
<name>A0A9J6CLY0_POLVA</name>
<dbReference type="Proteomes" id="UP001107558">
    <property type="component" value="Chromosome 1"/>
</dbReference>
<proteinExistence type="predicted"/>
<reference evidence="1" key="1">
    <citation type="submission" date="2021-03" db="EMBL/GenBank/DDBJ databases">
        <title>Chromosome level genome of the anhydrobiotic midge Polypedilum vanderplanki.</title>
        <authorList>
            <person name="Yoshida Y."/>
            <person name="Kikawada T."/>
            <person name="Gusev O."/>
        </authorList>
    </citation>
    <scope>NUCLEOTIDE SEQUENCE</scope>
    <source>
        <strain evidence="1">NIAS01</strain>
        <tissue evidence="1">Whole body or cell culture</tissue>
    </source>
</reference>
<comment type="caution">
    <text evidence="1">The sequence shown here is derived from an EMBL/GenBank/DDBJ whole genome shotgun (WGS) entry which is preliminary data.</text>
</comment>
<evidence type="ECO:0000313" key="1">
    <source>
        <dbReference type="EMBL" id="KAG5683290.1"/>
    </source>
</evidence>
<organism evidence="1 2">
    <name type="scientific">Polypedilum vanderplanki</name>
    <name type="common">Sleeping chironomid midge</name>
    <dbReference type="NCBI Taxonomy" id="319348"/>
    <lineage>
        <taxon>Eukaryota</taxon>
        <taxon>Metazoa</taxon>
        <taxon>Ecdysozoa</taxon>
        <taxon>Arthropoda</taxon>
        <taxon>Hexapoda</taxon>
        <taxon>Insecta</taxon>
        <taxon>Pterygota</taxon>
        <taxon>Neoptera</taxon>
        <taxon>Endopterygota</taxon>
        <taxon>Diptera</taxon>
        <taxon>Nematocera</taxon>
        <taxon>Chironomoidea</taxon>
        <taxon>Chironomidae</taxon>
        <taxon>Chironominae</taxon>
        <taxon>Polypedilum</taxon>
        <taxon>Polypedilum</taxon>
    </lineage>
</organism>
<protein>
    <submittedName>
        <fullName evidence="1">Uncharacterized protein</fullName>
    </submittedName>
</protein>
<sequence length="116" mass="12998">MCISLMPSPLVEAHETTVFLNTRKPEQRYYVLKFEGNEAVGMCSNIFERYEKRPREHPDFDFPNICYRQAVKVGAPTGVAARLVGGQTLHALLRLPVQVDGTVTGPLHPLTGNIIY</sequence>
<evidence type="ECO:0000313" key="2">
    <source>
        <dbReference type="Proteomes" id="UP001107558"/>
    </source>
</evidence>
<gene>
    <name evidence="1" type="ORF">PVAND_012578</name>
</gene>
<accession>A0A9J6CLY0</accession>